<dbReference type="AlphaFoldDB" id="A0A1F6DID4"/>
<evidence type="ECO:0000259" key="5">
    <source>
        <dbReference type="Pfam" id="PF24346"/>
    </source>
</evidence>
<evidence type="ECO:0000313" key="6">
    <source>
        <dbReference type="EMBL" id="OGG61173.1"/>
    </source>
</evidence>
<feature type="signal peptide" evidence="4">
    <location>
        <begin position="1"/>
        <end position="28"/>
    </location>
</feature>
<feature type="chain" id="PRO_5009523863" description="DUF7507 domain-containing protein" evidence="4">
    <location>
        <begin position="29"/>
        <end position="600"/>
    </location>
</feature>
<dbReference type="InterPro" id="IPR021884">
    <property type="entry name" value="Ice-bd_prot"/>
</dbReference>
<protein>
    <recommendedName>
        <fullName evidence="5">DUF7507 domain-containing protein</fullName>
    </recommendedName>
</protein>
<dbReference type="Gene3D" id="2.40.160.150">
    <property type="match status" value="1"/>
</dbReference>
<feature type="domain" description="DUF7507" evidence="5">
    <location>
        <begin position="452"/>
        <end position="538"/>
    </location>
</feature>
<evidence type="ECO:0000256" key="3">
    <source>
        <dbReference type="SAM" id="Phobius"/>
    </source>
</evidence>
<dbReference type="InterPro" id="IPR055354">
    <property type="entry name" value="DUF7507"/>
</dbReference>
<organism evidence="6 7">
    <name type="scientific">Candidatus Kaiserbacteria bacterium RIFCSPHIGHO2_02_FULL_49_34</name>
    <dbReference type="NCBI Taxonomy" id="1798491"/>
    <lineage>
        <taxon>Bacteria</taxon>
        <taxon>Candidatus Kaiseribacteriota</taxon>
    </lineage>
</organism>
<dbReference type="Pfam" id="PF11999">
    <property type="entry name" value="Ice_binding"/>
    <property type="match status" value="1"/>
</dbReference>
<keyword evidence="3" id="KW-0472">Membrane</keyword>
<comment type="similarity">
    <text evidence="1">Belongs to the ice-binding protein family.</text>
</comment>
<keyword evidence="3" id="KW-0812">Transmembrane</keyword>
<dbReference type="Pfam" id="PF24346">
    <property type="entry name" value="DUF7507"/>
    <property type="match status" value="1"/>
</dbReference>
<evidence type="ECO:0000313" key="7">
    <source>
        <dbReference type="Proteomes" id="UP000176511"/>
    </source>
</evidence>
<keyword evidence="2 4" id="KW-0732">Signal</keyword>
<evidence type="ECO:0000256" key="2">
    <source>
        <dbReference type="ARBA" id="ARBA00022729"/>
    </source>
</evidence>
<feature type="transmembrane region" description="Helical" evidence="3">
    <location>
        <begin position="574"/>
        <end position="594"/>
    </location>
</feature>
<evidence type="ECO:0000256" key="1">
    <source>
        <dbReference type="ARBA" id="ARBA00005445"/>
    </source>
</evidence>
<comment type="caution">
    <text evidence="6">The sequence shown here is derived from an EMBL/GenBank/DDBJ whole genome shotgun (WGS) entry which is preliminary data.</text>
</comment>
<keyword evidence="3" id="KW-1133">Transmembrane helix</keyword>
<proteinExistence type="inferred from homology"/>
<dbReference type="Proteomes" id="UP000176511">
    <property type="component" value="Unassembled WGS sequence"/>
</dbReference>
<name>A0A1F6DID4_9BACT</name>
<accession>A0A1F6DID4</accession>
<dbReference type="EMBL" id="MFLE01000025">
    <property type="protein sequence ID" value="OGG61173.1"/>
    <property type="molecule type" value="Genomic_DNA"/>
</dbReference>
<dbReference type="STRING" id="1798491.A3C87_03420"/>
<reference evidence="6 7" key="1">
    <citation type="journal article" date="2016" name="Nat. Commun.">
        <title>Thousands of microbial genomes shed light on interconnected biogeochemical processes in an aquifer system.</title>
        <authorList>
            <person name="Anantharaman K."/>
            <person name="Brown C.T."/>
            <person name="Hug L.A."/>
            <person name="Sharon I."/>
            <person name="Castelle C.J."/>
            <person name="Probst A.J."/>
            <person name="Thomas B.C."/>
            <person name="Singh A."/>
            <person name="Wilkins M.J."/>
            <person name="Karaoz U."/>
            <person name="Brodie E.L."/>
            <person name="Williams K.H."/>
            <person name="Hubbard S.S."/>
            <person name="Banfield J.F."/>
        </authorList>
    </citation>
    <scope>NUCLEOTIDE SEQUENCE [LARGE SCALE GENOMIC DNA]</scope>
</reference>
<evidence type="ECO:0000256" key="4">
    <source>
        <dbReference type="SAM" id="SignalP"/>
    </source>
</evidence>
<sequence length="600" mass="60704">MQKINKLSAALLGIALLFGMVVPTTTHAATDPGLGAAEPFSIIAQTAITGTGTISGDVGINSTGAGITDLTDAMVGGTIYSTDGVAPSTAILSASVQANLSTANDNMTGQASTASIGPALDGETRTTGVYDIGAGRLNGGVLTLDGPGIYIFRASSDFISSGSVNLINGARACDVYWQVASLATINGSSFVGTIIAGTGVHFGSGVTLNGRALALGGDVTLLNTTISEPTCEDPPQLVVNKVVVNDNGGTKVIADFPLFLNGASVTSGVATTTTAGTHTVTETSDSGYATTFGGDCASDGTITLAAGDVKTCTVTNNDIAAVVAPVPSSGGSSGSYSSVVPPLIEVVKVPSPLTLPNGPGPVTYTYTLSNIGTVPVNDITMVGDTCSPITLISGDLNLNQRLEVDEVWEYTCTTTLSKTHTNIITATGWANGISATDIAQATVVVGLSSVPPLIKVTKVPSPIVLPVGGGNVVYANKVTNPGTVALSNVKLSDDKCSPVTYISGDTNGDGKLDPNETWVYVCHAYLTQTTVNTISASGEANGLTAKDYAIATVIVGASVPSLPNTGLPFNGRSIPWYVVIPGGFVALLTLIYIVRMRQTA</sequence>
<gene>
    <name evidence="6" type="ORF">A3C87_03420</name>
</gene>